<dbReference type="InterPro" id="IPR005303">
    <property type="entry name" value="MOCOS_middle"/>
</dbReference>
<gene>
    <name evidence="2" type="ORF">NQ318_011911</name>
</gene>
<organism evidence="2 3">
    <name type="scientific">Aromia moschata</name>
    <dbReference type="NCBI Taxonomy" id="1265417"/>
    <lineage>
        <taxon>Eukaryota</taxon>
        <taxon>Metazoa</taxon>
        <taxon>Ecdysozoa</taxon>
        <taxon>Arthropoda</taxon>
        <taxon>Hexapoda</taxon>
        <taxon>Insecta</taxon>
        <taxon>Pterygota</taxon>
        <taxon>Neoptera</taxon>
        <taxon>Endopterygota</taxon>
        <taxon>Coleoptera</taxon>
        <taxon>Polyphaga</taxon>
        <taxon>Cucujiformia</taxon>
        <taxon>Chrysomeloidea</taxon>
        <taxon>Cerambycidae</taxon>
        <taxon>Cerambycinae</taxon>
        <taxon>Callichromatini</taxon>
        <taxon>Aromia</taxon>
    </lineage>
</organism>
<reference evidence="2" key="1">
    <citation type="journal article" date="2023" name="Insect Mol. Biol.">
        <title>Genome sequencing provides insights into the evolution of gene families encoding plant cell wall-degrading enzymes in longhorned beetles.</title>
        <authorList>
            <person name="Shin N.R."/>
            <person name="Okamura Y."/>
            <person name="Kirsch R."/>
            <person name="Pauchet Y."/>
        </authorList>
    </citation>
    <scope>NUCLEOTIDE SEQUENCE</scope>
    <source>
        <strain evidence="2">AMC_N1</strain>
    </source>
</reference>
<evidence type="ECO:0000313" key="2">
    <source>
        <dbReference type="EMBL" id="KAJ8933170.1"/>
    </source>
</evidence>
<feature type="domain" description="Molybdenum cofactor sulfurase middle" evidence="1">
    <location>
        <begin position="13"/>
        <end position="85"/>
    </location>
</feature>
<dbReference type="SUPFAM" id="SSF141673">
    <property type="entry name" value="MOSC N-terminal domain-like"/>
    <property type="match status" value="1"/>
</dbReference>
<dbReference type="EMBL" id="JAPWTK010001278">
    <property type="protein sequence ID" value="KAJ8933170.1"/>
    <property type="molecule type" value="Genomic_DNA"/>
</dbReference>
<proteinExistence type="predicted"/>
<name>A0AAV8X473_9CUCU</name>
<keyword evidence="3" id="KW-1185">Reference proteome</keyword>
<accession>A0AAV8X473</accession>
<dbReference type="AlphaFoldDB" id="A0AAV8X473"/>
<evidence type="ECO:0000313" key="3">
    <source>
        <dbReference type="Proteomes" id="UP001162162"/>
    </source>
</evidence>
<dbReference type="Pfam" id="PF03476">
    <property type="entry name" value="MOSC_N"/>
    <property type="match status" value="1"/>
</dbReference>
<protein>
    <recommendedName>
        <fullName evidence="1">Molybdenum cofactor sulfurase middle domain-containing protein</fullName>
    </recommendedName>
</protein>
<sequence length="126" mass="14667">MTALVVYHADNYEFRTSKHHPKMVLVEVKARDANSLILNAPDMESHVLRLPSNNEHEVIVKHFRNEEVPSIDCGDEVAIWISQYILGKDRGLRIAYNDGSYKRTQINKIYKDLEDYHKRGLRNESS</sequence>
<dbReference type="Proteomes" id="UP001162162">
    <property type="component" value="Unassembled WGS sequence"/>
</dbReference>
<feature type="non-terminal residue" evidence="2">
    <location>
        <position position="126"/>
    </location>
</feature>
<evidence type="ECO:0000259" key="1">
    <source>
        <dbReference type="Pfam" id="PF03476"/>
    </source>
</evidence>
<comment type="caution">
    <text evidence="2">The sequence shown here is derived from an EMBL/GenBank/DDBJ whole genome shotgun (WGS) entry which is preliminary data.</text>
</comment>